<organism evidence="2 3">
    <name type="scientific">Vespula germanica</name>
    <name type="common">German yellow jacket</name>
    <name type="synonym">Paravespula germanica</name>
    <dbReference type="NCBI Taxonomy" id="30212"/>
    <lineage>
        <taxon>Eukaryota</taxon>
        <taxon>Metazoa</taxon>
        <taxon>Ecdysozoa</taxon>
        <taxon>Arthropoda</taxon>
        <taxon>Hexapoda</taxon>
        <taxon>Insecta</taxon>
        <taxon>Pterygota</taxon>
        <taxon>Neoptera</taxon>
        <taxon>Endopterygota</taxon>
        <taxon>Hymenoptera</taxon>
        <taxon>Apocrita</taxon>
        <taxon>Aculeata</taxon>
        <taxon>Vespoidea</taxon>
        <taxon>Vespidae</taxon>
        <taxon>Vespinae</taxon>
        <taxon>Vespula</taxon>
    </lineage>
</organism>
<dbReference type="InterPro" id="IPR031734">
    <property type="entry name" value="MBF2"/>
</dbReference>
<evidence type="ECO:0008006" key="4">
    <source>
        <dbReference type="Google" id="ProtNLM"/>
    </source>
</evidence>
<dbReference type="PANTHER" id="PTHR37685">
    <property type="entry name" value="GEO11136P1-RELATED"/>
    <property type="match status" value="1"/>
</dbReference>
<reference evidence="2" key="1">
    <citation type="journal article" date="2020" name="G3 (Bethesda)">
        <title>High-Quality Assemblies for Three Invasive Social Wasps from the &lt;i&gt;Vespula&lt;/i&gt; Genus.</title>
        <authorList>
            <person name="Harrop T.W.R."/>
            <person name="Guhlin J."/>
            <person name="McLaughlin G.M."/>
            <person name="Permina E."/>
            <person name="Stockwell P."/>
            <person name="Gilligan J."/>
            <person name="Le Lec M.F."/>
            <person name="Gruber M.A.M."/>
            <person name="Quinn O."/>
            <person name="Lovegrove M."/>
            <person name="Duncan E.J."/>
            <person name="Remnant E.J."/>
            <person name="Van Eeckhoven J."/>
            <person name="Graham B."/>
            <person name="Knapp R.A."/>
            <person name="Langford K.W."/>
            <person name="Kronenberg Z."/>
            <person name="Press M.O."/>
            <person name="Eacker S.M."/>
            <person name="Wilson-Rankin E.E."/>
            <person name="Purcell J."/>
            <person name="Lester P.J."/>
            <person name="Dearden P.K."/>
        </authorList>
    </citation>
    <scope>NUCLEOTIDE SEQUENCE</scope>
    <source>
        <strain evidence="2">Linc-1</strain>
    </source>
</reference>
<dbReference type="AlphaFoldDB" id="A0A834JUJ8"/>
<keyword evidence="3" id="KW-1185">Reference proteome</keyword>
<name>A0A834JUJ8_VESGE</name>
<accession>A0A834JUJ8</accession>
<protein>
    <recommendedName>
        <fullName evidence="4">Salivary secreted peptide</fullName>
    </recommendedName>
</protein>
<dbReference type="Proteomes" id="UP000617340">
    <property type="component" value="Unassembled WGS sequence"/>
</dbReference>
<dbReference type="PANTHER" id="PTHR37685:SF1">
    <property type="entry name" value="GEO11136P1-RELATED"/>
    <property type="match status" value="1"/>
</dbReference>
<dbReference type="Pfam" id="PF15868">
    <property type="entry name" value="MBF2"/>
    <property type="match status" value="1"/>
</dbReference>
<evidence type="ECO:0000313" key="2">
    <source>
        <dbReference type="EMBL" id="KAF7393867.1"/>
    </source>
</evidence>
<evidence type="ECO:0000313" key="3">
    <source>
        <dbReference type="Proteomes" id="UP000617340"/>
    </source>
</evidence>
<sequence length="129" mass="14507">MFAQKLMILVIVVVAAVTAVEYVPRAHLEEYAGKSHNLTIGYRMPGDRLILQQNVVKKSAWMRIVSTTMTFNIPKYKQITMVSAQDRKTDGTGAYCKLTRGGPGYGNVTLKFDSQRSHGINFTVYLYAR</sequence>
<feature type="chain" id="PRO_5032427464" description="Salivary secreted peptide" evidence="1">
    <location>
        <begin position="20"/>
        <end position="129"/>
    </location>
</feature>
<dbReference type="EMBL" id="JACSDZ010000010">
    <property type="protein sequence ID" value="KAF7393867.1"/>
    <property type="molecule type" value="Genomic_DNA"/>
</dbReference>
<proteinExistence type="predicted"/>
<evidence type="ECO:0000256" key="1">
    <source>
        <dbReference type="SAM" id="SignalP"/>
    </source>
</evidence>
<comment type="caution">
    <text evidence="2">The sequence shown here is derived from an EMBL/GenBank/DDBJ whole genome shotgun (WGS) entry which is preliminary data.</text>
</comment>
<keyword evidence="1" id="KW-0732">Signal</keyword>
<gene>
    <name evidence="2" type="ORF">HZH68_010686</name>
</gene>
<feature type="signal peptide" evidence="1">
    <location>
        <begin position="1"/>
        <end position="19"/>
    </location>
</feature>